<dbReference type="AlphaFoldDB" id="A0A0F9DF55"/>
<protein>
    <submittedName>
        <fullName evidence="1">Uncharacterized protein</fullName>
    </submittedName>
</protein>
<comment type="caution">
    <text evidence="1">The sequence shown here is derived from an EMBL/GenBank/DDBJ whole genome shotgun (WGS) entry which is preliminary data.</text>
</comment>
<reference evidence="1" key="1">
    <citation type="journal article" date="2015" name="Nature">
        <title>Complex archaea that bridge the gap between prokaryotes and eukaryotes.</title>
        <authorList>
            <person name="Spang A."/>
            <person name="Saw J.H."/>
            <person name="Jorgensen S.L."/>
            <person name="Zaremba-Niedzwiedzka K."/>
            <person name="Martijn J."/>
            <person name="Lind A.E."/>
            <person name="van Eijk R."/>
            <person name="Schleper C."/>
            <person name="Guy L."/>
            <person name="Ettema T.J."/>
        </authorList>
    </citation>
    <scope>NUCLEOTIDE SEQUENCE</scope>
</reference>
<gene>
    <name evidence="1" type="ORF">LCGC14_2207250</name>
</gene>
<organism evidence="1">
    <name type="scientific">marine sediment metagenome</name>
    <dbReference type="NCBI Taxonomy" id="412755"/>
    <lineage>
        <taxon>unclassified sequences</taxon>
        <taxon>metagenomes</taxon>
        <taxon>ecological metagenomes</taxon>
    </lineage>
</organism>
<accession>A0A0F9DF55</accession>
<evidence type="ECO:0000313" key="1">
    <source>
        <dbReference type="EMBL" id="KKL60244.1"/>
    </source>
</evidence>
<dbReference type="EMBL" id="LAZR01029217">
    <property type="protein sequence ID" value="KKL60244.1"/>
    <property type="molecule type" value="Genomic_DNA"/>
</dbReference>
<proteinExistence type="predicted"/>
<name>A0A0F9DF55_9ZZZZ</name>
<sequence length="102" mass="12127">MAEEEKSPSSFEQNRMLRILEGLYPGVSPREGCFNETQITRWRREGGIWYLTIEKGSKCVERVVEADFRQEYFRTDEIFEIEVDDKTGEILKNEEVTPKRKF</sequence>